<evidence type="ECO:0000313" key="3">
    <source>
        <dbReference type="Proteomes" id="UP000271339"/>
    </source>
</evidence>
<comment type="caution">
    <text evidence="2">The sequence shown here is derived from an EMBL/GenBank/DDBJ whole genome shotgun (WGS) entry which is preliminary data.</text>
</comment>
<dbReference type="AlphaFoldDB" id="A0A3L9Z864"/>
<feature type="transmembrane region" description="Helical" evidence="1">
    <location>
        <begin position="31"/>
        <end position="50"/>
    </location>
</feature>
<name>A0A3L9Z864_9FLAO</name>
<protein>
    <submittedName>
        <fullName evidence="2">Uncharacterized protein</fullName>
    </submittedName>
</protein>
<keyword evidence="1" id="KW-0812">Transmembrane</keyword>
<feature type="transmembrane region" description="Helical" evidence="1">
    <location>
        <begin position="7"/>
        <end position="25"/>
    </location>
</feature>
<organism evidence="2 3">
    <name type="scientific">Ulvibacter antarcticus</name>
    <dbReference type="NCBI Taxonomy" id="442714"/>
    <lineage>
        <taxon>Bacteria</taxon>
        <taxon>Pseudomonadati</taxon>
        <taxon>Bacteroidota</taxon>
        <taxon>Flavobacteriia</taxon>
        <taxon>Flavobacteriales</taxon>
        <taxon>Flavobacteriaceae</taxon>
        <taxon>Ulvibacter</taxon>
    </lineage>
</organism>
<dbReference type="EMBL" id="REFC01000002">
    <property type="protein sequence ID" value="RMA67689.1"/>
    <property type="molecule type" value="Genomic_DNA"/>
</dbReference>
<evidence type="ECO:0000256" key="1">
    <source>
        <dbReference type="SAM" id="Phobius"/>
    </source>
</evidence>
<keyword evidence="1" id="KW-1133">Transmembrane helix</keyword>
<gene>
    <name evidence="2" type="ORF">BXY75_0042</name>
</gene>
<dbReference type="Proteomes" id="UP000271339">
    <property type="component" value="Unassembled WGS sequence"/>
</dbReference>
<dbReference type="RefSeq" id="WP_170152825.1">
    <property type="nucleotide sequence ID" value="NZ_REFC01000002.1"/>
</dbReference>
<accession>A0A3L9Z864</accession>
<reference evidence="2 3" key="1">
    <citation type="submission" date="2018-10" db="EMBL/GenBank/DDBJ databases">
        <title>Genomic Encyclopedia of Archaeal and Bacterial Type Strains, Phase II (KMG-II): from individual species to whole genera.</title>
        <authorList>
            <person name="Goeker M."/>
        </authorList>
    </citation>
    <scope>NUCLEOTIDE SEQUENCE [LARGE SCALE GENOMIC DNA]</scope>
    <source>
        <strain evidence="2 3">DSM 23424</strain>
    </source>
</reference>
<keyword evidence="1" id="KW-0472">Membrane</keyword>
<sequence>MLFFGGLIIMLTGILITVFTYIGIFDLGNSFIVAYGPAFGGLGMAITGKLKMNN</sequence>
<proteinExistence type="predicted"/>
<keyword evidence="3" id="KW-1185">Reference proteome</keyword>
<evidence type="ECO:0000313" key="2">
    <source>
        <dbReference type="EMBL" id="RMA67689.1"/>
    </source>
</evidence>